<dbReference type="AlphaFoldDB" id="A0A9N7V936"/>
<evidence type="ECO:0000313" key="1">
    <source>
        <dbReference type="EMBL" id="CAB1448178.1"/>
    </source>
</evidence>
<dbReference type="EMBL" id="CADEAL010003968">
    <property type="protein sequence ID" value="CAB1448178.1"/>
    <property type="molecule type" value="Genomic_DNA"/>
</dbReference>
<gene>
    <name evidence="1" type="ORF">PLEPLA_LOCUS35837</name>
</gene>
<proteinExistence type="predicted"/>
<dbReference type="Proteomes" id="UP001153269">
    <property type="component" value="Unassembled WGS sequence"/>
</dbReference>
<protein>
    <submittedName>
        <fullName evidence="1">Uncharacterized protein</fullName>
    </submittedName>
</protein>
<organism evidence="1 2">
    <name type="scientific">Pleuronectes platessa</name>
    <name type="common">European plaice</name>
    <dbReference type="NCBI Taxonomy" id="8262"/>
    <lineage>
        <taxon>Eukaryota</taxon>
        <taxon>Metazoa</taxon>
        <taxon>Chordata</taxon>
        <taxon>Craniata</taxon>
        <taxon>Vertebrata</taxon>
        <taxon>Euteleostomi</taxon>
        <taxon>Actinopterygii</taxon>
        <taxon>Neopterygii</taxon>
        <taxon>Teleostei</taxon>
        <taxon>Neoteleostei</taxon>
        <taxon>Acanthomorphata</taxon>
        <taxon>Carangaria</taxon>
        <taxon>Pleuronectiformes</taxon>
        <taxon>Pleuronectoidei</taxon>
        <taxon>Pleuronectidae</taxon>
        <taxon>Pleuronectes</taxon>
    </lineage>
</organism>
<evidence type="ECO:0000313" key="2">
    <source>
        <dbReference type="Proteomes" id="UP001153269"/>
    </source>
</evidence>
<name>A0A9N7V936_PLEPL</name>
<keyword evidence="2" id="KW-1185">Reference proteome</keyword>
<reference evidence="1" key="1">
    <citation type="submission" date="2020-03" db="EMBL/GenBank/DDBJ databases">
        <authorList>
            <person name="Weist P."/>
        </authorList>
    </citation>
    <scope>NUCLEOTIDE SEQUENCE</scope>
</reference>
<sequence length="116" mass="12556">MTVSGCRKHDHVIYAAELKPHFLPLPAAPSCATSRRNDAILNVSPPHRADLALLRGDAVLSTGLEENSSACQYKPCLPLQGLIALLCHMKTLGNEAILDTNAGTYVDNIIMSQRFT</sequence>
<comment type="caution">
    <text evidence="1">The sequence shown here is derived from an EMBL/GenBank/DDBJ whole genome shotgun (WGS) entry which is preliminary data.</text>
</comment>
<accession>A0A9N7V936</accession>